<feature type="region of interest" description="Disordered" evidence="1">
    <location>
        <begin position="58"/>
        <end position="85"/>
    </location>
</feature>
<name>A0A2N8KW65_9BURK</name>
<protein>
    <recommendedName>
        <fullName evidence="4">DUF4124 domain-containing protein</fullName>
    </recommendedName>
</protein>
<gene>
    <name evidence="2" type="ORF">C1O66_09285</name>
</gene>
<accession>A0A2N8KW65</accession>
<dbReference type="AlphaFoldDB" id="A0A2N8KW65"/>
<feature type="compositionally biased region" description="Low complexity" evidence="1">
    <location>
        <begin position="62"/>
        <end position="74"/>
    </location>
</feature>
<evidence type="ECO:0008006" key="4">
    <source>
        <dbReference type="Google" id="ProtNLM"/>
    </source>
</evidence>
<dbReference type="Proteomes" id="UP000235916">
    <property type="component" value="Unassembled WGS sequence"/>
</dbReference>
<dbReference type="OrthoDB" id="8853421at2"/>
<evidence type="ECO:0000313" key="3">
    <source>
        <dbReference type="Proteomes" id="UP000235916"/>
    </source>
</evidence>
<proteinExistence type="predicted"/>
<dbReference type="RefSeq" id="WP_102767615.1">
    <property type="nucleotide sequence ID" value="NZ_POSP01000003.1"/>
</dbReference>
<evidence type="ECO:0000256" key="1">
    <source>
        <dbReference type="SAM" id="MobiDB-lite"/>
    </source>
</evidence>
<comment type="caution">
    <text evidence="2">The sequence shown here is derived from an EMBL/GenBank/DDBJ whole genome shotgun (WGS) entry which is preliminary data.</text>
</comment>
<reference evidence="2 3" key="1">
    <citation type="submission" date="2018-01" db="EMBL/GenBank/DDBJ databases">
        <title>Draft genome sequence of Paucibacter aquatile CR182 isolated from freshwater of the Nakdong River.</title>
        <authorList>
            <person name="Choi A."/>
            <person name="Chung E.J."/>
        </authorList>
    </citation>
    <scope>NUCLEOTIDE SEQUENCE [LARGE SCALE GENOMIC DNA]</scope>
    <source>
        <strain evidence="2 3">CR182</strain>
    </source>
</reference>
<organism evidence="2 3">
    <name type="scientific">Kinneretia aquatilis</name>
    <dbReference type="NCBI Taxonomy" id="2070761"/>
    <lineage>
        <taxon>Bacteria</taxon>
        <taxon>Pseudomonadati</taxon>
        <taxon>Pseudomonadota</taxon>
        <taxon>Betaproteobacteria</taxon>
        <taxon>Burkholderiales</taxon>
        <taxon>Sphaerotilaceae</taxon>
        <taxon>Roseateles</taxon>
    </lineage>
</organism>
<keyword evidence="3" id="KW-1185">Reference proteome</keyword>
<evidence type="ECO:0000313" key="2">
    <source>
        <dbReference type="EMBL" id="PND37695.1"/>
    </source>
</evidence>
<sequence>MFAFLLGCGFGAAARAQAQAQTQLPAPSRTAFKCEVDGRVSYSDSPCLGAKKVDLEPTRGLSSSVSGKSPLSASPPLGADVQRERQREALAEAIKPITGLGAKQFDIQGRRLKQLSPEARQSCARLDRAIPAAEAAEASANTASLPAAQEHLLQLRRQFRELRC</sequence>
<dbReference type="EMBL" id="POSP01000003">
    <property type="protein sequence ID" value="PND37695.1"/>
    <property type="molecule type" value="Genomic_DNA"/>
</dbReference>